<dbReference type="EMBL" id="JACORT010000003">
    <property type="protein sequence ID" value="MBC5783151.1"/>
    <property type="molecule type" value="Genomic_DNA"/>
</dbReference>
<evidence type="ECO:0000259" key="2">
    <source>
        <dbReference type="SMART" id="SM01006"/>
    </source>
</evidence>
<evidence type="ECO:0000256" key="1">
    <source>
        <dbReference type="ARBA" id="ARBA00004924"/>
    </source>
</evidence>
<organism evidence="3 4">
    <name type="scientific">Ramlibacter cellulosilyticus</name>
    <dbReference type="NCBI Taxonomy" id="2764187"/>
    <lineage>
        <taxon>Bacteria</taxon>
        <taxon>Pseudomonadati</taxon>
        <taxon>Pseudomonadota</taxon>
        <taxon>Betaproteobacteria</taxon>
        <taxon>Burkholderiales</taxon>
        <taxon>Comamonadaceae</taxon>
        <taxon>Ramlibacter</taxon>
    </lineage>
</organism>
<dbReference type="InterPro" id="IPR019432">
    <property type="entry name" value="Acyltransferase_MbtK/IucB-like"/>
</dbReference>
<gene>
    <name evidence="3" type="ORF">H8N03_09370</name>
</gene>
<protein>
    <submittedName>
        <fullName evidence="3">GNAT family N-acetyltransferase</fullName>
    </submittedName>
</protein>
<dbReference type="SUPFAM" id="SSF55729">
    <property type="entry name" value="Acyl-CoA N-acyltransferases (Nat)"/>
    <property type="match status" value="1"/>
</dbReference>
<dbReference type="SMART" id="SM01006">
    <property type="entry name" value="AlcB"/>
    <property type="match status" value="1"/>
</dbReference>
<sequence>MHFEPLHESTLPLLHAWLQRPHVAAWWQPTPALEELREDYFGAGADPTEAFVAWHEGVPIGFIQCYATSTSWAPPTVPPC</sequence>
<dbReference type="GO" id="GO:0016746">
    <property type="term" value="F:acyltransferase activity"/>
    <property type="evidence" value="ECO:0007669"/>
    <property type="project" value="InterPro"/>
</dbReference>
<feature type="domain" description="Acyltransferase MbtK/IucB-like conserved" evidence="2">
    <location>
        <begin position="4"/>
        <end position="48"/>
    </location>
</feature>
<evidence type="ECO:0000313" key="4">
    <source>
        <dbReference type="Proteomes" id="UP000608513"/>
    </source>
</evidence>
<accession>A0A923MQQ7</accession>
<reference evidence="3" key="1">
    <citation type="submission" date="2020-08" db="EMBL/GenBank/DDBJ databases">
        <title>Ramlibacter sp. USB13 16S ribosomal RNA gene genome sequencing and assembly.</title>
        <authorList>
            <person name="Kang M."/>
        </authorList>
    </citation>
    <scope>NUCLEOTIDE SEQUENCE</scope>
    <source>
        <strain evidence="3">USB13</strain>
    </source>
</reference>
<name>A0A923MQQ7_9BURK</name>
<comment type="pathway">
    <text evidence="1">Siderophore biosynthesis.</text>
</comment>
<dbReference type="Gene3D" id="3.40.630.30">
    <property type="match status" value="1"/>
</dbReference>
<dbReference type="Proteomes" id="UP000608513">
    <property type="component" value="Unassembled WGS sequence"/>
</dbReference>
<evidence type="ECO:0000313" key="3">
    <source>
        <dbReference type="EMBL" id="MBC5783151.1"/>
    </source>
</evidence>
<dbReference type="Pfam" id="PF13523">
    <property type="entry name" value="Acetyltransf_8"/>
    <property type="match status" value="1"/>
</dbReference>
<dbReference type="RefSeq" id="WP_187075901.1">
    <property type="nucleotide sequence ID" value="NZ_JACORT010000003.1"/>
</dbReference>
<dbReference type="AlphaFoldDB" id="A0A923MQQ7"/>
<proteinExistence type="predicted"/>
<keyword evidence="4" id="KW-1185">Reference proteome</keyword>
<dbReference type="InterPro" id="IPR016181">
    <property type="entry name" value="Acyl_CoA_acyltransferase"/>
</dbReference>
<dbReference type="GO" id="GO:0019290">
    <property type="term" value="P:siderophore biosynthetic process"/>
    <property type="evidence" value="ECO:0007669"/>
    <property type="project" value="InterPro"/>
</dbReference>
<comment type="caution">
    <text evidence="3">The sequence shown here is derived from an EMBL/GenBank/DDBJ whole genome shotgun (WGS) entry which is preliminary data.</text>
</comment>